<gene>
    <name evidence="2" type="ORF">BECKH772A_GA0070896_1000174</name>
    <name evidence="3" type="ORF">BECKH772B_GA0070898_1000166</name>
    <name evidence="4" type="ORF">BECKH772C_GA0070978_1000274</name>
</gene>
<feature type="compositionally biased region" description="Basic and acidic residues" evidence="1">
    <location>
        <begin position="292"/>
        <end position="303"/>
    </location>
</feature>
<dbReference type="AlphaFoldDB" id="A0A450USK9"/>
<evidence type="ECO:0000313" key="2">
    <source>
        <dbReference type="EMBL" id="VFJ86452.1"/>
    </source>
</evidence>
<feature type="region of interest" description="Disordered" evidence="1">
    <location>
        <begin position="334"/>
        <end position="375"/>
    </location>
</feature>
<sequence>MERGRTKVRKNKDISIIFGLLRPLRNPIEKQVLSGIGKPGGKAVRGEGKRLSPARHNRNQKDPGEFPGRFVQDSGAKKLIGAAMGLAVALLGSHSEYSEASDYTGNRQAQSWGKPSSDYATRWARDTKPWSRGPSGTGQSGVDSDYSQWANKSFERDGPSDRTRYVSDFRQSDGWYQDSPVRTRQRPERGQETPESWESPRRERQVSSGEQQDSWAKLKDWQEPNQWVDPRSASSRWDDGWSGSTARSQGNQSDRSVDSYGGTRRYGGFQSPRPEPPRDYSSAGTSSGEQDPWAKDPWARNPRENSPPASGRYTPDIDPSQDRKYWEYSQSMYGEDRPWGRQGNDQPQTKQPPNPVANAHSGLSPNPSQPGHFEYPGYLHQYQTPSYPGMWEYGAAYGPEYGYGHYGWGHGESWYPGFGSMSTVPGFGNMPMVGDLLGFPFW</sequence>
<feature type="compositionally biased region" description="Polar residues" evidence="1">
    <location>
        <begin position="140"/>
        <end position="151"/>
    </location>
</feature>
<feature type="compositionally biased region" description="Polar residues" evidence="1">
    <location>
        <begin position="242"/>
        <end position="254"/>
    </location>
</feature>
<organism evidence="4">
    <name type="scientific">Candidatus Kentrum eta</name>
    <dbReference type="NCBI Taxonomy" id="2126337"/>
    <lineage>
        <taxon>Bacteria</taxon>
        <taxon>Pseudomonadati</taxon>
        <taxon>Pseudomonadota</taxon>
        <taxon>Gammaproteobacteria</taxon>
        <taxon>Candidatus Kentrum</taxon>
    </lineage>
</organism>
<feature type="region of interest" description="Disordered" evidence="1">
    <location>
        <begin position="33"/>
        <end position="70"/>
    </location>
</feature>
<accession>A0A450USK9</accession>
<evidence type="ECO:0000313" key="3">
    <source>
        <dbReference type="EMBL" id="VFJ88339.1"/>
    </source>
</evidence>
<dbReference type="EMBL" id="CAADFJ010000002">
    <property type="protein sequence ID" value="VFJ95573.1"/>
    <property type="molecule type" value="Genomic_DNA"/>
</dbReference>
<dbReference type="EMBL" id="CAADFG010000001">
    <property type="protein sequence ID" value="VFJ86452.1"/>
    <property type="molecule type" value="Genomic_DNA"/>
</dbReference>
<evidence type="ECO:0000256" key="1">
    <source>
        <dbReference type="SAM" id="MobiDB-lite"/>
    </source>
</evidence>
<protein>
    <submittedName>
        <fullName evidence="4">Uncharacterized protein</fullName>
    </submittedName>
</protein>
<proteinExistence type="predicted"/>
<feature type="region of interest" description="Disordered" evidence="1">
    <location>
        <begin position="125"/>
        <end position="321"/>
    </location>
</feature>
<feature type="compositionally biased region" description="Basic and acidic residues" evidence="1">
    <location>
        <begin position="185"/>
        <end position="205"/>
    </location>
</feature>
<evidence type="ECO:0000313" key="4">
    <source>
        <dbReference type="EMBL" id="VFJ95573.1"/>
    </source>
</evidence>
<reference evidence="4" key="1">
    <citation type="submission" date="2019-02" db="EMBL/GenBank/DDBJ databases">
        <authorList>
            <person name="Gruber-Vodicka R. H."/>
            <person name="Seah K. B. B."/>
        </authorList>
    </citation>
    <scope>NUCLEOTIDE SEQUENCE</scope>
    <source>
        <strain evidence="4">BECK_SA2B12</strain>
        <strain evidence="2">BECK_SA2B15</strain>
        <strain evidence="3">BECK_SA2B20</strain>
    </source>
</reference>
<feature type="compositionally biased region" description="Basic and acidic residues" evidence="1">
    <location>
        <begin position="153"/>
        <end position="171"/>
    </location>
</feature>
<name>A0A450USK9_9GAMM</name>
<dbReference type="EMBL" id="CAADFI010000001">
    <property type="protein sequence ID" value="VFJ88339.1"/>
    <property type="molecule type" value="Genomic_DNA"/>
</dbReference>